<evidence type="ECO:0000256" key="4">
    <source>
        <dbReference type="ARBA" id="ARBA00048574"/>
    </source>
</evidence>
<evidence type="ECO:0000313" key="6">
    <source>
        <dbReference type="Proteomes" id="UP001041814"/>
    </source>
</evidence>
<dbReference type="Pfam" id="PF03802">
    <property type="entry name" value="CitX"/>
    <property type="match status" value="1"/>
</dbReference>
<keyword evidence="6" id="KW-1185">Reference proteome</keyword>
<evidence type="ECO:0000256" key="1">
    <source>
        <dbReference type="ARBA" id="ARBA00012524"/>
    </source>
</evidence>
<gene>
    <name evidence="5" type="primary">citX</name>
    <name evidence="5" type="ORF">CKO43_08645</name>
</gene>
<dbReference type="EC" id="2.7.7.61" evidence="1"/>
<name>A0ABS1DVN8_RUBGE</name>
<proteinExistence type="predicted"/>
<keyword evidence="5" id="KW-0456">Lyase</keyword>
<accession>A0ABS1DVN8</accession>
<reference evidence="5" key="1">
    <citation type="submission" date="2017-08" db="EMBL/GenBank/DDBJ databases">
        <authorList>
            <person name="Imhoff J.F."/>
            <person name="Rahn T."/>
            <person name="Kuenzel S."/>
            <person name="Neulinger S.C."/>
        </authorList>
    </citation>
    <scope>NUCLEOTIDE SEQUENCE</scope>
    <source>
        <strain evidence="5">IM 151</strain>
    </source>
</reference>
<dbReference type="GO" id="GO:0016829">
    <property type="term" value="F:lyase activity"/>
    <property type="evidence" value="ECO:0007669"/>
    <property type="project" value="UniProtKB-KW"/>
</dbReference>
<evidence type="ECO:0000313" key="5">
    <source>
        <dbReference type="EMBL" id="MBK1712847.1"/>
    </source>
</evidence>
<dbReference type="NCBIfam" id="TIGR03124">
    <property type="entry name" value="citrate_citX"/>
    <property type="match status" value="1"/>
</dbReference>
<evidence type="ECO:0000256" key="2">
    <source>
        <dbReference type="ARBA" id="ARBA00022679"/>
    </source>
</evidence>
<sequence>MRSTDTPVPVTLEQMLAAREERVRHQQAALAAHGLPLLSLTLVAPGPVKDSAPLRAVFCVALERIEALCREHGWRVAACQAWRQATGCEALLAVDVDAGQLKRAAVALEDRHALGRLWDLDVLGLDGRSLSRTGLGLAPRRCLVCDEAAHACARSRAHPLEQLQAAMARLLENHHHAAVC</sequence>
<protein>
    <recommendedName>
        <fullName evidence="1">citrate lyase holo-[acyl-carrier protein] synthase</fullName>
        <ecNumber evidence="1">2.7.7.61</ecNumber>
    </recommendedName>
</protein>
<comment type="catalytic activity">
    <reaction evidence="4">
        <text>apo-[citrate lyase ACP] + 2'-(5''-triphospho-alpha-D-ribosyl)-3'-dephospho-CoA = holo-[citrate lyase ACP] + diphosphate</text>
        <dbReference type="Rhea" id="RHEA:16333"/>
        <dbReference type="Rhea" id="RHEA-COMP:10157"/>
        <dbReference type="Rhea" id="RHEA-COMP:10158"/>
        <dbReference type="ChEBI" id="CHEBI:29999"/>
        <dbReference type="ChEBI" id="CHEBI:33019"/>
        <dbReference type="ChEBI" id="CHEBI:61378"/>
        <dbReference type="ChEBI" id="CHEBI:82683"/>
        <dbReference type="EC" id="2.7.7.61"/>
    </reaction>
</comment>
<dbReference type="NCBIfam" id="NF002383">
    <property type="entry name" value="PRK01392.1"/>
    <property type="match status" value="1"/>
</dbReference>
<dbReference type="RefSeq" id="WP_200378407.1">
    <property type="nucleotide sequence ID" value="NZ_NRRU01000025.1"/>
</dbReference>
<reference evidence="5" key="2">
    <citation type="journal article" date="2020" name="Microorganisms">
        <title>Osmotic Adaptation and Compatible Solute Biosynthesis of Phototrophic Bacteria as Revealed from Genome Analyses.</title>
        <authorList>
            <person name="Imhoff J.F."/>
            <person name="Rahn T."/>
            <person name="Kunzel S."/>
            <person name="Keller A."/>
            <person name="Neulinger S.C."/>
        </authorList>
    </citation>
    <scope>NUCLEOTIDE SEQUENCE</scope>
    <source>
        <strain evidence="5">IM 151</strain>
    </source>
</reference>
<evidence type="ECO:0000256" key="3">
    <source>
        <dbReference type="ARBA" id="ARBA00022695"/>
    </source>
</evidence>
<comment type="caution">
    <text evidence="5">The sequence shown here is derived from an EMBL/GenBank/DDBJ whole genome shotgun (WGS) entry which is preliminary data.</text>
</comment>
<organism evidence="5 6">
    <name type="scientific">Rubrivivax gelatinosus</name>
    <name type="common">Rhodocyclus gelatinosus</name>
    <name type="synonym">Rhodopseudomonas gelatinosa</name>
    <dbReference type="NCBI Taxonomy" id="28068"/>
    <lineage>
        <taxon>Bacteria</taxon>
        <taxon>Pseudomonadati</taxon>
        <taxon>Pseudomonadota</taxon>
        <taxon>Betaproteobacteria</taxon>
        <taxon>Burkholderiales</taxon>
        <taxon>Sphaerotilaceae</taxon>
        <taxon>Rubrivivax</taxon>
    </lineage>
</organism>
<dbReference type="Proteomes" id="UP001041814">
    <property type="component" value="Unassembled WGS sequence"/>
</dbReference>
<keyword evidence="2" id="KW-0808">Transferase</keyword>
<dbReference type="InterPro" id="IPR005551">
    <property type="entry name" value="CitX"/>
</dbReference>
<keyword evidence="3" id="KW-0548">Nucleotidyltransferase</keyword>
<dbReference type="EMBL" id="NRRU01000025">
    <property type="protein sequence ID" value="MBK1712847.1"/>
    <property type="molecule type" value="Genomic_DNA"/>
</dbReference>